<accession>A0A8T1R6I4</accession>
<organism evidence="2 3">
    <name type="scientific">Carya illinoinensis</name>
    <name type="common">Pecan</name>
    <dbReference type="NCBI Taxonomy" id="32201"/>
    <lineage>
        <taxon>Eukaryota</taxon>
        <taxon>Viridiplantae</taxon>
        <taxon>Streptophyta</taxon>
        <taxon>Embryophyta</taxon>
        <taxon>Tracheophyta</taxon>
        <taxon>Spermatophyta</taxon>
        <taxon>Magnoliopsida</taxon>
        <taxon>eudicotyledons</taxon>
        <taxon>Gunneridae</taxon>
        <taxon>Pentapetalae</taxon>
        <taxon>rosids</taxon>
        <taxon>fabids</taxon>
        <taxon>Fagales</taxon>
        <taxon>Juglandaceae</taxon>
        <taxon>Carya</taxon>
    </lineage>
</organism>
<dbReference type="AlphaFoldDB" id="A0A8T1R6I4"/>
<evidence type="ECO:0000313" key="2">
    <source>
        <dbReference type="EMBL" id="KAG6661752.1"/>
    </source>
</evidence>
<sequence length="72" mass="7888">MKAFYIVSFLLTSVIFVPSSIIARELSQSEENSALGHKLMELTQVTVGCCVRFRKPKPRECPPSPPPCGAPP</sequence>
<comment type="caution">
    <text evidence="2">The sequence shown here is derived from an EMBL/GenBank/DDBJ whole genome shotgun (WGS) entry which is preliminary data.</text>
</comment>
<reference evidence="2" key="1">
    <citation type="submission" date="2020-12" db="EMBL/GenBank/DDBJ databases">
        <title>WGS assembly of Carya illinoinensis cv. Pawnee.</title>
        <authorList>
            <person name="Platts A."/>
            <person name="Shu S."/>
            <person name="Wright S."/>
            <person name="Barry K."/>
            <person name="Edger P."/>
            <person name="Pires J.C."/>
            <person name="Schmutz J."/>
        </authorList>
    </citation>
    <scope>NUCLEOTIDE SEQUENCE</scope>
    <source>
        <tissue evidence="2">Leaf</tissue>
    </source>
</reference>
<protein>
    <submittedName>
        <fullName evidence="2">Uncharacterized protein</fullName>
    </submittedName>
</protein>
<keyword evidence="1" id="KW-0732">Signal</keyword>
<feature type="chain" id="PRO_5035822086" evidence="1">
    <location>
        <begin position="24"/>
        <end position="72"/>
    </location>
</feature>
<dbReference type="Proteomes" id="UP000811609">
    <property type="component" value="Chromosome 3"/>
</dbReference>
<name>A0A8T1R6I4_CARIL</name>
<gene>
    <name evidence="2" type="ORF">CIPAW_03G197200</name>
</gene>
<evidence type="ECO:0000313" key="3">
    <source>
        <dbReference type="Proteomes" id="UP000811609"/>
    </source>
</evidence>
<dbReference type="EMBL" id="CM031811">
    <property type="protein sequence ID" value="KAG6661752.1"/>
    <property type="molecule type" value="Genomic_DNA"/>
</dbReference>
<evidence type="ECO:0000256" key="1">
    <source>
        <dbReference type="SAM" id="SignalP"/>
    </source>
</evidence>
<feature type="signal peptide" evidence="1">
    <location>
        <begin position="1"/>
        <end position="23"/>
    </location>
</feature>
<keyword evidence="3" id="KW-1185">Reference proteome</keyword>
<proteinExistence type="predicted"/>